<reference evidence="2 3" key="1">
    <citation type="journal article" date="2016" name="Proc. Natl. Acad. Sci. U.S.A.">
        <title>Lipid metabolic changes in an early divergent fungus govern the establishment of a mutualistic symbiosis with endobacteria.</title>
        <authorList>
            <person name="Lastovetsky O.A."/>
            <person name="Gaspar M.L."/>
            <person name="Mondo S.J."/>
            <person name="LaButti K.M."/>
            <person name="Sandor L."/>
            <person name="Grigoriev I.V."/>
            <person name="Henry S.A."/>
            <person name="Pawlowska T.E."/>
        </authorList>
    </citation>
    <scope>NUCLEOTIDE SEQUENCE [LARGE SCALE GENOMIC DNA]</scope>
    <source>
        <strain evidence="2 3">ATCC 11559</strain>
    </source>
</reference>
<dbReference type="AlphaFoldDB" id="A0A1X0RPV6"/>
<accession>A0A1X0RPV6</accession>
<dbReference type="Proteomes" id="UP000242381">
    <property type="component" value="Unassembled WGS sequence"/>
</dbReference>
<evidence type="ECO:0000313" key="2">
    <source>
        <dbReference type="EMBL" id="ORE14076.1"/>
    </source>
</evidence>
<keyword evidence="1" id="KW-0812">Transmembrane</keyword>
<keyword evidence="1" id="KW-0472">Membrane</keyword>
<keyword evidence="1" id="KW-1133">Transmembrane helix</keyword>
<evidence type="ECO:0000313" key="3">
    <source>
        <dbReference type="Proteomes" id="UP000242381"/>
    </source>
</evidence>
<feature type="transmembrane region" description="Helical" evidence="1">
    <location>
        <begin position="78"/>
        <end position="99"/>
    </location>
</feature>
<gene>
    <name evidence="2" type="ORF">BCV71DRAFT_238737</name>
</gene>
<name>A0A1X0RPV6_RHIZD</name>
<feature type="transmembrane region" description="Helical" evidence="1">
    <location>
        <begin position="48"/>
        <end position="66"/>
    </location>
</feature>
<sequence length="104" mass="12354">MITDGMVVLSMYKIDSIVDICYCICYCICELLEEENSAMALLVYDHDFKSLALLFCIIVLLMRLWPLRDDVMVCFIRLYFYFEHMFLELLKALAVLQYLSVKWI</sequence>
<organism evidence="2 3">
    <name type="scientific">Rhizopus microsporus</name>
    <dbReference type="NCBI Taxonomy" id="58291"/>
    <lineage>
        <taxon>Eukaryota</taxon>
        <taxon>Fungi</taxon>
        <taxon>Fungi incertae sedis</taxon>
        <taxon>Mucoromycota</taxon>
        <taxon>Mucoromycotina</taxon>
        <taxon>Mucoromycetes</taxon>
        <taxon>Mucorales</taxon>
        <taxon>Mucorineae</taxon>
        <taxon>Rhizopodaceae</taxon>
        <taxon>Rhizopus</taxon>
    </lineage>
</organism>
<evidence type="ECO:0000256" key="1">
    <source>
        <dbReference type="SAM" id="Phobius"/>
    </source>
</evidence>
<proteinExistence type="predicted"/>
<dbReference type="EMBL" id="KV921492">
    <property type="protein sequence ID" value="ORE14076.1"/>
    <property type="molecule type" value="Genomic_DNA"/>
</dbReference>
<protein>
    <submittedName>
        <fullName evidence="2">Uncharacterized protein</fullName>
    </submittedName>
</protein>